<proteinExistence type="inferred from homology"/>
<evidence type="ECO:0000256" key="1">
    <source>
        <dbReference type="ARBA" id="ARBA00006678"/>
    </source>
</evidence>
<dbReference type="PANTHER" id="PTHR11953:SF0">
    <property type="entry name" value="EXOSOME COMPLEX COMPONENT RRP41"/>
    <property type="match status" value="1"/>
</dbReference>
<dbReference type="InterPro" id="IPR001247">
    <property type="entry name" value="ExoRNase_PH_dom1"/>
</dbReference>
<organism evidence="3 4">
    <name type="scientific">Kipferlia bialata</name>
    <dbReference type="NCBI Taxonomy" id="797122"/>
    <lineage>
        <taxon>Eukaryota</taxon>
        <taxon>Metamonada</taxon>
        <taxon>Carpediemonas-like organisms</taxon>
        <taxon>Kipferlia</taxon>
    </lineage>
</organism>
<feature type="non-terminal residue" evidence="3">
    <location>
        <position position="144"/>
    </location>
</feature>
<evidence type="ECO:0000313" key="4">
    <source>
        <dbReference type="Proteomes" id="UP000265618"/>
    </source>
</evidence>
<dbReference type="GO" id="GO:0003723">
    <property type="term" value="F:RNA binding"/>
    <property type="evidence" value="ECO:0007669"/>
    <property type="project" value="TreeGrafter"/>
</dbReference>
<feature type="non-terminal residue" evidence="3">
    <location>
        <position position="1"/>
    </location>
</feature>
<dbReference type="EMBL" id="BDIP01007446">
    <property type="protein sequence ID" value="GIQ91283.1"/>
    <property type="molecule type" value="Genomic_DNA"/>
</dbReference>
<dbReference type="InterPro" id="IPR050080">
    <property type="entry name" value="RNase_PH"/>
</dbReference>
<dbReference type="Gene3D" id="3.30.230.70">
    <property type="entry name" value="GHMP Kinase, N-terminal domain"/>
    <property type="match status" value="1"/>
</dbReference>
<dbReference type="PANTHER" id="PTHR11953">
    <property type="entry name" value="EXOSOME COMPLEX COMPONENT"/>
    <property type="match status" value="1"/>
</dbReference>
<feature type="domain" description="Exoribonuclease phosphorolytic" evidence="2">
    <location>
        <begin position="2"/>
        <end position="54"/>
    </location>
</feature>
<evidence type="ECO:0000313" key="3">
    <source>
        <dbReference type="EMBL" id="GIQ91283.1"/>
    </source>
</evidence>
<gene>
    <name evidence="3" type="ORF">KIPB_014462</name>
</gene>
<keyword evidence="4" id="KW-1185">Reference proteome</keyword>
<protein>
    <recommendedName>
        <fullName evidence="2">Exoribonuclease phosphorolytic domain-containing protein</fullName>
    </recommendedName>
</protein>
<name>A0A9K3DCC0_9EUKA</name>
<dbReference type="GO" id="GO:0016075">
    <property type="term" value="P:rRNA catabolic process"/>
    <property type="evidence" value="ECO:0007669"/>
    <property type="project" value="TreeGrafter"/>
</dbReference>
<dbReference type="InterPro" id="IPR020568">
    <property type="entry name" value="Ribosomal_Su5_D2-typ_SF"/>
</dbReference>
<dbReference type="InterPro" id="IPR027408">
    <property type="entry name" value="PNPase/RNase_PH_dom_sf"/>
</dbReference>
<comment type="caution">
    <text evidence="3">The sequence shown here is derived from an EMBL/GenBank/DDBJ whole genome shotgun (WGS) entry which is preliminary data.</text>
</comment>
<reference evidence="3 4" key="1">
    <citation type="journal article" date="2018" name="PLoS ONE">
        <title>The draft genome of Kipferlia bialata reveals reductive genome evolution in fornicate parasites.</title>
        <authorList>
            <person name="Tanifuji G."/>
            <person name="Takabayashi S."/>
            <person name="Kume K."/>
            <person name="Takagi M."/>
            <person name="Nakayama T."/>
            <person name="Kamikawa R."/>
            <person name="Inagaki Y."/>
            <person name="Hashimoto T."/>
        </authorList>
    </citation>
    <scope>NUCLEOTIDE SEQUENCE [LARGE SCALE GENOMIC DNA]</scope>
    <source>
        <strain evidence="3">NY0173</strain>
    </source>
</reference>
<dbReference type="SUPFAM" id="SSF54211">
    <property type="entry name" value="Ribosomal protein S5 domain 2-like"/>
    <property type="match status" value="1"/>
</dbReference>
<evidence type="ECO:0000259" key="2">
    <source>
        <dbReference type="Pfam" id="PF01138"/>
    </source>
</evidence>
<dbReference type="Proteomes" id="UP000265618">
    <property type="component" value="Unassembled WGS sequence"/>
</dbReference>
<comment type="similarity">
    <text evidence="1">Belongs to the RNase PH family.</text>
</comment>
<sequence length="144" mass="14851">DIEDIVATTLRGALYLERYPFSHVSVSLDVRQAAGSVQTVCINAALAACMVAGIDVTRPVVGVSVGVVQRDGSTSAPGDLRDSVVLHDLCYDEQGSSTRWISGGFTPPTEASDKVDAAEAKVIGLTMGSCAMPANVLVDLLGAA</sequence>
<dbReference type="Pfam" id="PF01138">
    <property type="entry name" value="RNase_PH"/>
    <property type="match status" value="1"/>
</dbReference>
<dbReference type="AlphaFoldDB" id="A0A9K3DCC0"/>
<accession>A0A9K3DCC0</accession>